<proteinExistence type="predicted"/>
<gene>
    <name evidence="3" type="ORF">HG15A2_42380</name>
</gene>
<evidence type="ECO:0008006" key="5">
    <source>
        <dbReference type="Google" id="ProtNLM"/>
    </source>
</evidence>
<protein>
    <recommendedName>
        <fullName evidence="5">Carboxypeptidase regulatory-like domain-containing protein</fullName>
    </recommendedName>
</protein>
<evidence type="ECO:0000256" key="2">
    <source>
        <dbReference type="SAM" id="SignalP"/>
    </source>
</evidence>
<dbReference type="RefSeq" id="WP_145062692.1">
    <property type="nucleotide sequence ID" value="NZ_CP036263.1"/>
</dbReference>
<feature type="chain" id="PRO_5022228843" description="Carboxypeptidase regulatory-like domain-containing protein" evidence="2">
    <location>
        <begin position="24"/>
        <end position="140"/>
    </location>
</feature>
<dbReference type="SUPFAM" id="SSF49478">
    <property type="entry name" value="Cna protein B-type domain"/>
    <property type="match status" value="1"/>
</dbReference>
<keyword evidence="4" id="KW-1185">Reference proteome</keyword>
<feature type="region of interest" description="Disordered" evidence="1">
    <location>
        <begin position="100"/>
        <end position="140"/>
    </location>
</feature>
<dbReference type="KEGG" id="amob:HG15A2_42380"/>
<evidence type="ECO:0000313" key="4">
    <source>
        <dbReference type="Proteomes" id="UP000319852"/>
    </source>
</evidence>
<dbReference type="Proteomes" id="UP000319852">
    <property type="component" value="Chromosome"/>
</dbReference>
<feature type="compositionally biased region" description="Polar residues" evidence="1">
    <location>
        <begin position="131"/>
        <end position="140"/>
    </location>
</feature>
<evidence type="ECO:0000313" key="3">
    <source>
        <dbReference type="EMBL" id="QDT00896.1"/>
    </source>
</evidence>
<evidence type="ECO:0000256" key="1">
    <source>
        <dbReference type="SAM" id="MobiDB-lite"/>
    </source>
</evidence>
<name>A0A517N187_9BACT</name>
<keyword evidence="2" id="KW-0732">Signal</keyword>
<reference evidence="3 4" key="1">
    <citation type="submission" date="2019-02" db="EMBL/GenBank/DDBJ databases">
        <title>Deep-cultivation of Planctomycetes and their phenomic and genomic characterization uncovers novel biology.</title>
        <authorList>
            <person name="Wiegand S."/>
            <person name="Jogler M."/>
            <person name="Boedeker C."/>
            <person name="Pinto D."/>
            <person name="Vollmers J."/>
            <person name="Rivas-Marin E."/>
            <person name="Kohn T."/>
            <person name="Peeters S.H."/>
            <person name="Heuer A."/>
            <person name="Rast P."/>
            <person name="Oberbeckmann S."/>
            <person name="Bunk B."/>
            <person name="Jeske O."/>
            <person name="Meyerdierks A."/>
            <person name="Storesund J.E."/>
            <person name="Kallscheuer N."/>
            <person name="Luecker S."/>
            <person name="Lage O.M."/>
            <person name="Pohl T."/>
            <person name="Merkel B.J."/>
            <person name="Hornburger P."/>
            <person name="Mueller R.-W."/>
            <person name="Bruemmer F."/>
            <person name="Labrenz M."/>
            <person name="Spormann A.M."/>
            <person name="Op den Camp H."/>
            <person name="Overmann J."/>
            <person name="Amann R."/>
            <person name="Jetten M.S.M."/>
            <person name="Mascher T."/>
            <person name="Medema M.H."/>
            <person name="Devos D.P."/>
            <person name="Kaster A.-K."/>
            <person name="Ovreas L."/>
            <person name="Rohde M."/>
            <person name="Galperin M.Y."/>
            <person name="Jogler C."/>
        </authorList>
    </citation>
    <scope>NUCLEOTIDE SEQUENCE [LARGE SCALE GENOMIC DNA]</scope>
    <source>
        <strain evidence="3 4">HG15A2</strain>
    </source>
</reference>
<accession>A0A517N187</accession>
<dbReference type="Gene3D" id="2.60.40.1120">
    <property type="entry name" value="Carboxypeptidase-like, regulatory domain"/>
    <property type="match status" value="1"/>
</dbReference>
<dbReference type="EMBL" id="CP036263">
    <property type="protein sequence ID" value="QDT00896.1"/>
    <property type="molecule type" value="Genomic_DNA"/>
</dbReference>
<organism evidence="3 4">
    <name type="scientific">Adhaeretor mobilis</name>
    <dbReference type="NCBI Taxonomy" id="1930276"/>
    <lineage>
        <taxon>Bacteria</taxon>
        <taxon>Pseudomonadati</taxon>
        <taxon>Planctomycetota</taxon>
        <taxon>Planctomycetia</taxon>
        <taxon>Pirellulales</taxon>
        <taxon>Lacipirellulaceae</taxon>
        <taxon>Adhaeretor</taxon>
    </lineage>
</organism>
<dbReference type="OrthoDB" id="288856at2"/>
<dbReference type="AlphaFoldDB" id="A0A517N187"/>
<sequence length="140" mass="14834" precursor="true">MVTHKLARIRLPLLALLAVTHLAGCGGGAGLVPVEGRVTLDGNPFEKVKVLFYLPGGGPETNYTAITDADGRFSLTSLDGEQSGVAPGSYSVSLTTNHWAPDALETDPPPRELVSPHNRDHKFEVPAEGTNEANFDLSSK</sequence>
<feature type="signal peptide" evidence="2">
    <location>
        <begin position="1"/>
        <end position="23"/>
    </location>
</feature>